<sequence>MSAAPSSEPSVVAPARHPLITVLAILLIILGLVLGGLGAWLVQLGGSWYYALAGAGMVVAGVLLWGNRRSGAWAYLLVFVGTALWTGWESGSDYWRWVPRLGLVTALGFLLALLLPTLRTPVPRRVSRTLAGVLGVVFVVAFALAFVPHGAVAGTQAFPVDVTGTGLAPTKEASPQPADEPAPGDWTAWGRSNAATRYSPLQQITPANVGTLELAWQFRTSDLPKKRWGAETTPLKVGDTLYLCTARNQLIALDAATGKERWRFNPKVKDASIPYTAACRGVSYYEVPGVPQVDPVLADVAADLALPEASPSLGSRPLAPGNRALCAARIIEGTLDGRLIAVDAATGRPCPGFGNNGQVDITLGMGDVPPGYVSITSPPAIVRGVIVTGHQVLDGQRRDAPSGVIQAYDAETGKLRWAWDMDAPERSGLPPQGQTYTRGTPNMWTTATGDEQLGLVYLPMGNSAGDYWSGSRTENQNRYATSLVALDVTTGKPVWNFQAVRKDVWDYDLGSQATLVDFPTAAGKVPALLLPTKQGDLYVLDRRTGELLTPAEERAVPGGGVEPDQRAPTQLFSLYHTLRKPDLTERDMWGITPIDQLVCRIQFRKASYQGFYTPPTADRHSIEYPGYNGGSDWGSVAVDPRHGVIVANYNDMPNYNRLVPRAEADRKGWVPREMVRADRGGAEGAGDPQTGTPYAIDVNAGWRLPFTKLLCKQPPYGGIRAIDLRSGKLLWDRPFGSARGNGPFGIRSGLPIEIGTPNNGGSAITASGLIFIAAATDDLLRAIDIKTGKELWHAKLPAGGQANPMVYEYDGRQYVVIMAGGHHFMETPAGDYVMAYALPKGRE</sequence>
<dbReference type="RefSeq" id="WP_311182176.1">
    <property type="nucleotide sequence ID" value="NZ_CP115543.1"/>
</dbReference>
<feature type="transmembrane region" description="Helical" evidence="5">
    <location>
        <begin position="72"/>
        <end position="88"/>
    </location>
</feature>
<dbReference type="NCBIfam" id="TIGR03074">
    <property type="entry name" value="PQQ_membr_DH"/>
    <property type="match status" value="1"/>
</dbReference>
<dbReference type="PANTHER" id="PTHR32303:SF4">
    <property type="entry name" value="QUINOPROTEIN GLUCOSE DEHYDROGENASE"/>
    <property type="match status" value="1"/>
</dbReference>
<evidence type="ECO:0000256" key="1">
    <source>
        <dbReference type="ARBA" id="ARBA00001931"/>
    </source>
</evidence>
<dbReference type="Proteomes" id="UP001305421">
    <property type="component" value="Chromosome"/>
</dbReference>
<keyword evidence="8" id="KW-1185">Reference proteome</keyword>
<dbReference type="EMBL" id="CP115543">
    <property type="protein sequence ID" value="WNH47393.1"/>
    <property type="molecule type" value="Genomic_DNA"/>
</dbReference>
<feature type="transmembrane region" description="Helical" evidence="5">
    <location>
        <begin position="100"/>
        <end position="118"/>
    </location>
</feature>
<dbReference type="EC" id="1.1.-.-" evidence="7"/>
<name>A0ABY9YAF3_9GAMM</name>
<protein>
    <submittedName>
        <fullName evidence="7">Membrane-bound PQQ-dependent dehydrogenase, glucose/quinate/shikimate family</fullName>
        <ecNumber evidence="7">1.1.-.-</ecNumber>
    </submittedName>
</protein>
<dbReference type="SMART" id="SM00564">
    <property type="entry name" value="PQQ"/>
    <property type="match status" value="6"/>
</dbReference>
<keyword evidence="5" id="KW-1133">Transmembrane helix</keyword>
<dbReference type="InterPro" id="IPR018391">
    <property type="entry name" value="PQQ_b-propeller_rpt"/>
</dbReference>
<evidence type="ECO:0000259" key="6">
    <source>
        <dbReference type="Pfam" id="PF01011"/>
    </source>
</evidence>
<dbReference type="GO" id="GO:0016491">
    <property type="term" value="F:oxidoreductase activity"/>
    <property type="evidence" value="ECO:0007669"/>
    <property type="project" value="UniProtKB-KW"/>
</dbReference>
<keyword evidence="3 7" id="KW-0560">Oxidoreductase</keyword>
<feature type="transmembrane region" description="Helical" evidence="5">
    <location>
        <begin position="48"/>
        <end position="65"/>
    </location>
</feature>
<evidence type="ECO:0000256" key="2">
    <source>
        <dbReference type="ARBA" id="ARBA00008156"/>
    </source>
</evidence>
<feature type="transmembrane region" description="Helical" evidence="5">
    <location>
        <begin position="130"/>
        <end position="151"/>
    </location>
</feature>
<keyword evidence="5" id="KW-0472">Membrane</keyword>
<dbReference type="PANTHER" id="PTHR32303">
    <property type="entry name" value="QUINOPROTEIN ALCOHOL DEHYDROGENASE (CYTOCHROME C)"/>
    <property type="match status" value="1"/>
</dbReference>
<organism evidence="7 8">
    <name type="scientific">Stenotrophomonas aracearum</name>
    <dbReference type="NCBI Taxonomy" id="3003272"/>
    <lineage>
        <taxon>Bacteria</taxon>
        <taxon>Pseudomonadati</taxon>
        <taxon>Pseudomonadota</taxon>
        <taxon>Gammaproteobacteria</taxon>
        <taxon>Lysobacterales</taxon>
        <taxon>Lysobacteraceae</taxon>
        <taxon>Stenotrophomonas</taxon>
    </lineage>
</organism>
<dbReference type="InterPro" id="IPR011047">
    <property type="entry name" value="Quinoprotein_ADH-like_sf"/>
</dbReference>
<reference evidence="7 8" key="1">
    <citation type="submission" date="2022-12" db="EMBL/GenBank/DDBJ databases">
        <title>Two new species, Stenotrophomonas aracearum and Stenotrophomonas oahuensis, isolated from Anthurium (Araceae family) in Hawaii.</title>
        <authorList>
            <person name="Chunag S.C."/>
            <person name="Dobhal S."/>
            <person name="Alvarez A."/>
            <person name="Arif M."/>
        </authorList>
    </citation>
    <scope>NUCLEOTIDE SEQUENCE [LARGE SCALE GENOMIC DNA]</scope>
    <source>
        <strain evidence="7 8">A5588</strain>
    </source>
</reference>
<comment type="cofactor">
    <cofactor evidence="1">
        <name>pyrroloquinoline quinone</name>
        <dbReference type="ChEBI" id="CHEBI:58442"/>
    </cofactor>
</comment>
<keyword evidence="5" id="KW-0812">Transmembrane</keyword>
<evidence type="ECO:0000256" key="4">
    <source>
        <dbReference type="SAM" id="MobiDB-lite"/>
    </source>
</evidence>
<dbReference type="Pfam" id="PF01011">
    <property type="entry name" value="PQQ"/>
    <property type="match status" value="1"/>
</dbReference>
<dbReference type="SUPFAM" id="SSF50998">
    <property type="entry name" value="Quinoprotein alcohol dehydrogenase-like"/>
    <property type="match status" value="1"/>
</dbReference>
<evidence type="ECO:0000256" key="5">
    <source>
        <dbReference type="SAM" id="Phobius"/>
    </source>
</evidence>
<dbReference type="InterPro" id="IPR002372">
    <property type="entry name" value="PQQ_rpt_dom"/>
</dbReference>
<evidence type="ECO:0000313" key="8">
    <source>
        <dbReference type="Proteomes" id="UP001305421"/>
    </source>
</evidence>
<feature type="region of interest" description="Disordered" evidence="4">
    <location>
        <begin position="168"/>
        <end position="189"/>
    </location>
</feature>
<feature type="transmembrane region" description="Helical" evidence="5">
    <location>
        <begin position="20"/>
        <end position="42"/>
    </location>
</feature>
<evidence type="ECO:0000256" key="3">
    <source>
        <dbReference type="ARBA" id="ARBA00023002"/>
    </source>
</evidence>
<dbReference type="Gene3D" id="2.140.10.10">
    <property type="entry name" value="Quinoprotein alcohol dehydrogenase-like superfamily"/>
    <property type="match status" value="2"/>
</dbReference>
<comment type="similarity">
    <text evidence="2">Belongs to the bacterial PQQ dehydrogenase family.</text>
</comment>
<gene>
    <name evidence="7" type="ORF">PDM28_11840</name>
</gene>
<dbReference type="CDD" id="cd10280">
    <property type="entry name" value="PQQ_mGDH"/>
    <property type="match status" value="1"/>
</dbReference>
<accession>A0ABY9YAF3</accession>
<dbReference type="InterPro" id="IPR017511">
    <property type="entry name" value="PQQ_mDH"/>
</dbReference>
<feature type="domain" description="Pyrrolo-quinoline quinone repeat" evidence="6">
    <location>
        <begin position="186"/>
        <end position="815"/>
    </location>
</feature>
<evidence type="ECO:0000313" key="7">
    <source>
        <dbReference type="EMBL" id="WNH47393.1"/>
    </source>
</evidence>
<proteinExistence type="inferred from homology"/>